<dbReference type="InterPro" id="IPR014922">
    <property type="entry name" value="YdhG-like"/>
</dbReference>
<evidence type="ECO:0000313" key="3">
    <source>
        <dbReference type="Proteomes" id="UP000656804"/>
    </source>
</evidence>
<keyword evidence="3" id="KW-1185">Reference proteome</keyword>
<dbReference type="Pfam" id="PF08818">
    <property type="entry name" value="DUF1801"/>
    <property type="match status" value="1"/>
</dbReference>
<protein>
    <submittedName>
        <fullName evidence="2">DUF1801 domain-containing protein</fullName>
    </submittedName>
</protein>
<dbReference type="EMBL" id="JADIVZ010000013">
    <property type="protein sequence ID" value="MBF4163613.1"/>
    <property type="molecule type" value="Genomic_DNA"/>
</dbReference>
<gene>
    <name evidence="2" type="ORF">ISG29_18165</name>
</gene>
<reference evidence="2" key="1">
    <citation type="submission" date="2020-11" db="EMBL/GenBank/DDBJ databases">
        <title>Nocardioides sp. CBS4Y-1, whole genome shotgun sequence.</title>
        <authorList>
            <person name="Tuo L."/>
        </authorList>
    </citation>
    <scope>NUCLEOTIDE SEQUENCE</scope>
    <source>
        <strain evidence="2">CBS4Y-1</strain>
    </source>
</reference>
<sequence>MPSPKRASLDDYYAQLSDAARPHLERLRELSLAAAPDLTEKLAWNNPAFHRDDVRLWMLQAFKAHCSLRFPTHQFADQRAAVEAAGYEAGEGFVKLPYDRPLPEDLLVALIGARLAEFERTGSTWSG</sequence>
<dbReference type="Gene3D" id="3.90.1150.200">
    <property type="match status" value="1"/>
</dbReference>
<dbReference type="SUPFAM" id="SSF159888">
    <property type="entry name" value="YdhG-like"/>
    <property type="match status" value="1"/>
</dbReference>
<evidence type="ECO:0000313" key="2">
    <source>
        <dbReference type="EMBL" id="MBF4163613.1"/>
    </source>
</evidence>
<organism evidence="2 3">
    <name type="scientific">Nocardioides acrostichi</name>
    <dbReference type="NCBI Taxonomy" id="2784339"/>
    <lineage>
        <taxon>Bacteria</taxon>
        <taxon>Bacillati</taxon>
        <taxon>Actinomycetota</taxon>
        <taxon>Actinomycetes</taxon>
        <taxon>Propionibacteriales</taxon>
        <taxon>Nocardioidaceae</taxon>
        <taxon>Nocardioides</taxon>
    </lineage>
</organism>
<evidence type="ECO:0000259" key="1">
    <source>
        <dbReference type="Pfam" id="PF08818"/>
    </source>
</evidence>
<proteinExistence type="predicted"/>
<name>A0A930YCL0_9ACTN</name>
<comment type="caution">
    <text evidence="2">The sequence shown here is derived from an EMBL/GenBank/DDBJ whole genome shotgun (WGS) entry which is preliminary data.</text>
</comment>
<dbReference type="RefSeq" id="WP_194504870.1">
    <property type="nucleotide sequence ID" value="NZ_JADIVZ010000013.1"/>
</dbReference>
<dbReference type="AlphaFoldDB" id="A0A930YCL0"/>
<feature type="domain" description="YdhG-like" evidence="1">
    <location>
        <begin position="21"/>
        <end position="114"/>
    </location>
</feature>
<accession>A0A930YCL0</accession>
<dbReference type="Proteomes" id="UP000656804">
    <property type="component" value="Unassembled WGS sequence"/>
</dbReference>